<evidence type="ECO:0000313" key="4">
    <source>
        <dbReference type="Proteomes" id="UP000545507"/>
    </source>
</evidence>
<dbReference type="InterPro" id="IPR052340">
    <property type="entry name" value="RNase_Y/CdgJ"/>
</dbReference>
<dbReference type="PROSITE" id="PS51833">
    <property type="entry name" value="HDOD"/>
    <property type="match status" value="1"/>
</dbReference>
<proteinExistence type="predicted"/>
<dbReference type="SUPFAM" id="SSF109604">
    <property type="entry name" value="HD-domain/PDEase-like"/>
    <property type="match status" value="1"/>
</dbReference>
<dbReference type="Proteomes" id="UP000545507">
    <property type="component" value="Unassembled WGS sequence"/>
</dbReference>
<feature type="region of interest" description="Disordered" evidence="1">
    <location>
        <begin position="31"/>
        <end position="56"/>
    </location>
</feature>
<organism evidence="3 4">
    <name type="scientific">Hydrogenophaga aromaticivorans</name>
    <dbReference type="NCBI Taxonomy" id="2610898"/>
    <lineage>
        <taxon>Bacteria</taxon>
        <taxon>Pseudomonadati</taxon>
        <taxon>Pseudomonadota</taxon>
        <taxon>Betaproteobacteria</taxon>
        <taxon>Burkholderiales</taxon>
        <taxon>Comamonadaceae</taxon>
        <taxon>Hydrogenophaga</taxon>
    </lineage>
</organism>
<dbReference type="Gene3D" id="1.10.3210.10">
    <property type="entry name" value="Hypothetical protein af1432"/>
    <property type="match status" value="1"/>
</dbReference>
<dbReference type="InterPro" id="IPR013976">
    <property type="entry name" value="HDOD"/>
</dbReference>
<evidence type="ECO:0000259" key="2">
    <source>
        <dbReference type="PROSITE" id="PS51833"/>
    </source>
</evidence>
<keyword evidence="4" id="KW-1185">Reference proteome</keyword>
<protein>
    <submittedName>
        <fullName evidence="3">HDOD domain-containing protein</fullName>
    </submittedName>
</protein>
<evidence type="ECO:0000256" key="1">
    <source>
        <dbReference type="SAM" id="MobiDB-lite"/>
    </source>
</evidence>
<gene>
    <name evidence="3" type="ORF">F3K02_14365</name>
</gene>
<comment type="caution">
    <text evidence="3">The sequence shown here is derived from an EMBL/GenBank/DDBJ whole genome shotgun (WGS) entry which is preliminary data.</text>
</comment>
<dbReference type="Pfam" id="PF08668">
    <property type="entry name" value="HDOD"/>
    <property type="match status" value="1"/>
</dbReference>
<reference evidence="3 4" key="1">
    <citation type="submission" date="2019-09" db="EMBL/GenBank/DDBJ databases">
        <title>Hydrogenophaga aromatica sp. nov., isolated from a para-xylene-degrading enrichment culture.</title>
        <authorList>
            <person name="Tancsics A."/>
            <person name="Banerjee S."/>
        </authorList>
    </citation>
    <scope>NUCLEOTIDE SEQUENCE [LARGE SCALE GENOMIC DNA]</scope>
    <source>
        <strain evidence="3 4">D2P1</strain>
    </source>
</reference>
<dbReference type="InterPro" id="IPR003607">
    <property type="entry name" value="HD/PDEase_dom"/>
</dbReference>
<feature type="region of interest" description="Disordered" evidence="1">
    <location>
        <begin position="1"/>
        <end position="20"/>
    </location>
</feature>
<dbReference type="SMART" id="SM00471">
    <property type="entry name" value="HDc"/>
    <property type="match status" value="1"/>
</dbReference>
<dbReference type="NCBIfam" id="TIGR00277">
    <property type="entry name" value="HDIG"/>
    <property type="match status" value="1"/>
</dbReference>
<name>A0A7Y8KYS9_9BURK</name>
<dbReference type="AlphaFoldDB" id="A0A7Y8KYS9"/>
<feature type="compositionally biased region" description="Basic residues" evidence="1">
    <location>
        <begin position="34"/>
        <end position="44"/>
    </location>
</feature>
<evidence type="ECO:0000313" key="3">
    <source>
        <dbReference type="EMBL" id="NWF46423.1"/>
    </source>
</evidence>
<dbReference type="PANTHER" id="PTHR33525">
    <property type="match status" value="1"/>
</dbReference>
<dbReference type="CDD" id="cd00077">
    <property type="entry name" value="HDc"/>
    <property type="match status" value="1"/>
</dbReference>
<sequence>MAPVVIGPGQRSRAGHAADAGGAGAAIAAGRGGRAAHGHRRSKRPGLAPPAERAAATPGLPDARAAVAGSRGGRAGEPDVNLLETAVSGELLNPAEWARCIRELPSLPSAFIAAVEVLSQDQAPASTCIEAIERDQALTVRVLRLANSAFYGAPGQVSRIGDAVQMLGLRTVASTLAAISLRATLGSLHCDGFCFDSYWRHSLCTALSARELARIAALDTGEAFLLGLLHDVGKLILAMTSPVLEAQALQLSHSEALPMHEAERRVFGVSHAEVGAAVARQWNFPASIPDAIAGHHRPLVVQPLERLTAGHLVRLANHMAHGLAASPGASESFLTDPLWSDLGISEQHLRDLTERVSGELDIMSCA</sequence>
<dbReference type="EMBL" id="VYGV01000012">
    <property type="protein sequence ID" value="NWF46423.1"/>
    <property type="molecule type" value="Genomic_DNA"/>
</dbReference>
<feature type="domain" description="HDOD" evidence="2">
    <location>
        <begin position="104"/>
        <end position="298"/>
    </location>
</feature>
<dbReference type="PANTHER" id="PTHR33525:SF3">
    <property type="entry name" value="RIBONUCLEASE Y"/>
    <property type="match status" value="1"/>
</dbReference>
<accession>A0A7Y8KYS9</accession>
<dbReference type="InterPro" id="IPR006675">
    <property type="entry name" value="HDIG_dom"/>
</dbReference>